<dbReference type="InterPro" id="IPR036291">
    <property type="entry name" value="NAD(P)-bd_dom_sf"/>
</dbReference>
<dbReference type="SUPFAM" id="SSF51735">
    <property type="entry name" value="NAD(P)-binding Rossmann-fold domains"/>
    <property type="match status" value="1"/>
</dbReference>
<gene>
    <name evidence="2" type="ORF">AAIA72_07435</name>
</gene>
<protein>
    <submittedName>
        <fullName evidence="2">Sugar nucleotide-binding protein</fullName>
    </submittedName>
</protein>
<evidence type="ECO:0000259" key="1">
    <source>
        <dbReference type="Pfam" id="PF04321"/>
    </source>
</evidence>
<dbReference type="EMBL" id="CP154858">
    <property type="protein sequence ID" value="XDT73791.1"/>
    <property type="molecule type" value="Genomic_DNA"/>
</dbReference>
<proteinExistence type="predicted"/>
<organism evidence="2">
    <name type="scientific">Thermohahella caldifontis</name>
    <dbReference type="NCBI Taxonomy" id="3142973"/>
    <lineage>
        <taxon>Bacteria</taxon>
        <taxon>Pseudomonadati</taxon>
        <taxon>Pseudomonadota</taxon>
        <taxon>Gammaproteobacteria</taxon>
        <taxon>Oceanospirillales</taxon>
        <taxon>Hahellaceae</taxon>
        <taxon>Thermohahella</taxon>
    </lineage>
</organism>
<dbReference type="InterPro" id="IPR029903">
    <property type="entry name" value="RmlD-like-bd"/>
</dbReference>
<evidence type="ECO:0000313" key="2">
    <source>
        <dbReference type="EMBL" id="XDT73791.1"/>
    </source>
</evidence>
<sequence>MTVIVTGSETAMGTAILRRLMDKGIAVHPILSGDCHLLHSRPLSHARLLIHAARFACLQTCAEAPQASHAMLGAMEQVTQWGLDTESPVLALSSCLILKSQPPERLTSRSPVAPLTPLTQSLADCERYLMTRHPQSIVLRLGWRLTSNRDGWLHRILTTLSAHEPVPAPEDSRCSPVCEDDVARVVTAMTQQILCGAQCWDVYHYGGVEDVSVRELVRYIQETAHIEGTLNFVQNTENSPRLPAWSHTSSKKLRDDFGIQARPWRRDLGAQVERVLRHLNAQT</sequence>
<dbReference type="RefSeq" id="WP_369602771.1">
    <property type="nucleotide sequence ID" value="NZ_CP154858.1"/>
</dbReference>
<dbReference type="AlphaFoldDB" id="A0AB39V111"/>
<name>A0AB39V111_9GAMM</name>
<feature type="domain" description="RmlD-like substrate binding" evidence="1">
    <location>
        <begin position="1"/>
        <end position="275"/>
    </location>
</feature>
<dbReference type="KEGG" id="tcd:AAIA72_07435"/>
<accession>A0AB39V111</accession>
<dbReference type="Gene3D" id="3.40.50.720">
    <property type="entry name" value="NAD(P)-binding Rossmann-like Domain"/>
    <property type="match status" value="1"/>
</dbReference>
<reference evidence="2" key="1">
    <citation type="submission" date="2024-05" db="EMBL/GenBank/DDBJ databases">
        <title>Genome sequencing of novel strain.</title>
        <authorList>
            <person name="Ganbat D."/>
            <person name="Ganbat S."/>
            <person name="Lee S.-J."/>
        </authorList>
    </citation>
    <scope>NUCLEOTIDE SEQUENCE</scope>
    <source>
        <strain evidence="2">SMD15-11</strain>
    </source>
</reference>
<dbReference type="Pfam" id="PF04321">
    <property type="entry name" value="RmlD_sub_bind"/>
    <property type="match status" value="1"/>
</dbReference>